<dbReference type="Proteomes" id="UP000625711">
    <property type="component" value="Unassembled WGS sequence"/>
</dbReference>
<protein>
    <submittedName>
        <fullName evidence="2">Uncharacterized protein</fullName>
    </submittedName>
</protein>
<evidence type="ECO:0000256" key="1">
    <source>
        <dbReference type="SAM" id="MobiDB-lite"/>
    </source>
</evidence>
<evidence type="ECO:0000313" key="3">
    <source>
        <dbReference type="Proteomes" id="UP000625711"/>
    </source>
</evidence>
<keyword evidence="3" id="KW-1185">Reference proteome</keyword>
<gene>
    <name evidence="2" type="ORF">GWI33_021263</name>
</gene>
<accession>A0A834HNW8</accession>
<proteinExistence type="predicted"/>
<comment type="caution">
    <text evidence="2">The sequence shown here is derived from an EMBL/GenBank/DDBJ whole genome shotgun (WGS) entry which is preliminary data.</text>
</comment>
<evidence type="ECO:0000313" key="2">
    <source>
        <dbReference type="EMBL" id="KAF7265269.1"/>
    </source>
</evidence>
<organism evidence="2 3">
    <name type="scientific">Rhynchophorus ferrugineus</name>
    <name type="common">Red palm weevil</name>
    <name type="synonym">Curculio ferrugineus</name>
    <dbReference type="NCBI Taxonomy" id="354439"/>
    <lineage>
        <taxon>Eukaryota</taxon>
        <taxon>Metazoa</taxon>
        <taxon>Ecdysozoa</taxon>
        <taxon>Arthropoda</taxon>
        <taxon>Hexapoda</taxon>
        <taxon>Insecta</taxon>
        <taxon>Pterygota</taxon>
        <taxon>Neoptera</taxon>
        <taxon>Endopterygota</taxon>
        <taxon>Coleoptera</taxon>
        <taxon>Polyphaga</taxon>
        <taxon>Cucujiformia</taxon>
        <taxon>Curculionidae</taxon>
        <taxon>Dryophthorinae</taxon>
        <taxon>Rhynchophorus</taxon>
    </lineage>
</organism>
<sequence length="105" mass="10974">MHQHPHKNSLPGPTGPAYDTRSMGNGLFQQVVKPLSVQGTCIAQVLLKIPNSAIKIIADGMQESGMSLHSCGDAATQDAALDGLRGPSIRLPGVAGQQMSRATKN</sequence>
<dbReference type="AlphaFoldDB" id="A0A834HNW8"/>
<dbReference type="EMBL" id="JAACXV010014634">
    <property type="protein sequence ID" value="KAF7265269.1"/>
    <property type="molecule type" value="Genomic_DNA"/>
</dbReference>
<reference evidence="2" key="1">
    <citation type="submission" date="2020-08" db="EMBL/GenBank/DDBJ databases">
        <title>Genome sequencing and assembly of the red palm weevil Rhynchophorus ferrugineus.</title>
        <authorList>
            <person name="Dias G.B."/>
            <person name="Bergman C.M."/>
            <person name="Manee M."/>
        </authorList>
    </citation>
    <scope>NUCLEOTIDE SEQUENCE</scope>
    <source>
        <strain evidence="2">AA-2017</strain>
        <tissue evidence="2">Whole larva</tissue>
    </source>
</reference>
<name>A0A834HNW8_RHYFE</name>
<feature type="region of interest" description="Disordered" evidence="1">
    <location>
        <begin position="1"/>
        <end position="22"/>
    </location>
</feature>